<sequence length="118" mass="12356">MSSSALLAPDQAAVCSLQAPAQNVAHGIVSQAVLTAPGLRVTLFRFAAGQELSEHTTPARALVQVLAGACEFTFPDRKQVMNAGDLLHMPPKLPHAVRALEDLTILITQATPPAKPVA</sequence>
<dbReference type="OrthoDB" id="9793184at2"/>
<dbReference type="Gene3D" id="2.60.120.10">
    <property type="entry name" value="Jelly Rolls"/>
    <property type="match status" value="1"/>
</dbReference>
<dbReference type="EMBL" id="CP016094">
    <property type="protein sequence ID" value="AOS43310.1"/>
    <property type="molecule type" value="Genomic_DNA"/>
</dbReference>
<evidence type="ECO:0000259" key="1">
    <source>
        <dbReference type="Pfam" id="PF07883"/>
    </source>
</evidence>
<protein>
    <submittedName>
        <fullName evidence="2">Cupin domain protein</fullName>
    </submittedName>
</protein>
<name>A0A1I7PI53_9BACT</name>
<dbReference type="SUPFAM" id="SSF51182">
    <property type="entry name" value="RmlC-like cupins"/>
    <property type="match status" value="1"/>
</dbReference>
<evidence type="ECO:0000313" key="2">
    <source>
        <dbReference type="EMBL" id="AOS43310.1"/>
    </source>
</evidence>
<dbReference type="PANTHER" id="PTHR37694:SF1">
    <property type="entry name" value="SLR8022 PROTEIN"/>
    <property type="match status" value="1"/>
</dbReference>
<dbReference type="RefSeq" id="WP_069960677.1">
    <property type="nucleotide sequence ID" value="NZ_CP016094.1"/>
</dbReference>
<reference evidence="2 3" key="1">
    <citation type="submission" date="2016-06" db="EMBL/GenBank/DDBJ databases">
        <title>Three novel species with peptidoglycan cell walls form the new genus Lacunisphaera gen. nov. in the family Opitutaceae of the verrucomicrobial subdivision 4.</title>
        <authorList>
            <person name="Rast P."/>
            <person name="Gloeckner I."/>
            <person name="Jogler M."/>
            <person name="Boedeker C."/>
            <person name="Jeske O."/>
            <person name="Wiegand S."/>
            <person name="Reinhardt R."/>
            <person name="Schumann P."/>
            <person name="Rohde M."/>
            <person name="Spring S."/>
            <person name="Gloeckner F.O."/>
            <person name="Jogler C."/>
        </authorList>
    </citation>
    <scope>NUCLEOTIDE SEQUENCE [LARGE SCALE GENOMIC DNA]</scope>
    <source>
        <strain evidence="2 3">IG16b</strain>
    </source>
</reference>
<dbReference type="PANTHER" id="PTHR37694">
    <property type="entry name" value="SLR8022 PROTEIN"/>
    <property type="match status" value="1"/>
</dbReference>
<evidence type="ECO:0000313" key="3">
    <source>
        <dbReference type="Proteomes" id="UP000095228"/>
    </source>
</evidence>
<keyword evidence="3" id="KW-1185">Reference proteome</keyword>
<accession>A0A1I7PI53</accession>
<dbReference type="KEGG" id="obg:Verru16b_00353"/>
<feature type="domain" description="Cupin type-2" evidence="1">
    <location>
        <begin position="43"/>
        <end position="102"/>
    </location>
</feature>
<dbReference type="AlphaFoldDB" id="A0A1I7PI53"/>
<dbReference type="InterPro" id="IPR011051">
    <property type="entry name" value="RmlC_Cupin_sf"/>
</dbReference>
<dbReference type="Proteomes" id="UP000095228">
    <property type="component" value="Chromosome"/>
</dbReference>
<dbReference type="InterPro" id="IPR013096">
    <property type="entry name" value="Cupin_2"/>
</dbReference>
<dbReference type="InterPro" id="IPR014710">
    <property type="entry name" value="RmlC-like_jellyroll"/>
</dbReference>
<dbReference type="PATRIC" id="fig|1838286.3.peg.357"/>
<dbReference type="CDD" id="cd02230">
    <property type="entry name" value="cupin_HP0902-like"/>
    <property type="match status" value="1"/>
</dbReference>
<proteinExistence type="predicted"/>
<dbReference type="Pfam" id="PF07883">
    <property type="entry name" value="Cupin_2"/>
    <property type="match status" value="1"/>
</dbReference>
<organism evidence="2 3">
    <name type="scientific">Lacunisphaera limnophila</name>
    <dbReference type="NCBI Taxonomy" id="1838286"/>
    <lineage>
        <taxon>Bacteria</taxon>
        <taxon>Pseudomonadati</taxon>
        <taxon>Verrucomicrobiota</taxon>
        <taxon>Opitutia</taxon>
        <taxon>Opitutales</taxon>
        <taxon>Opitutaceae</taxon>
        <taxon>Lacunisphaera</taxon>
    </lineage>
</organism>
<gene>
    <name evidence="2" type="ORF">Verru16b_00353</name>
</gene>